<evidence type="ECO:0000313" key="2">
    <source>
        <dbReference type="Proteomes" id="UP000663864"/>
    </source>
</evidence>
<dbReference type="EMBL" id="CAJNOT010000114">
    <property type="protein sequence ID" value="CAF0846090.1"/>
    <property type="molecule type" value="Genomic_DNA"/>
</dbReference>
<accession>A0A813W2G1</accession>
<name>A0A813W2G1_9BILA</name>
<comment type="caution">
    <text evidence="1">The sequence shown here is derived from an EMBL/GenBank/DDBJ whole genome shotgun (WGS) entry which is preliminary data.</text>
</comment>
<organism evidence="1 2">
    <name type="scientific">Rotaria sordida</name>
    <dbReference type="NCBI Taxonomy" id="392033"/>
    <lineage>
        <taxon>Eukaryota</taxon>
        <taxon>Metazoa</taxon>
        <taxon>Spiralia</taxon>
        <taxon>Gnathifera</taxon>
        <taxon>Rotifera</taxon>
        <taxon>Eurotatoria</taxon>
        <taxon>Bdelloidea</taxon>
        <taxon>Philodinida</taxon>
        <taxon>Philodinidae</taxon>
        <taxon>Rotaria</taxon>
    </lineage>
</organism>
<evidence type="ECO:0000313" key="1">
    <source>
        <dbReference type="EMBL" id="CAF0846090.1"/>
    </source>
</evidence>
<dbReference type="Proteomes" id="UP000663864">
    <property type="component" value="Unassembled WGS sequence"/>
</dbReference>
<gene>
    <name evidence="1" type="ORF">ZHD862_LOCUS4633</name>
</gene>
<sequence length="166" mass="19307">MTRVIPLENRRNLRLDQLDENIEDIKLIWLDQNIDDSAGNKLTQPLLCELNNDVRFYTDIHLCIDHITTIIDEKAFFNCFWFTSKSDILKLYGGQMMFTNKFNEFKENIGNLISTNDFLSTSRLLTVAMQFILGATDIDELKVVLFKIEVNCQNTRIIFANVDKCS</sequence>
<reference evidence="1" key="1">
    <citation type="submission" date="2021-02" db="EMBL/GenBank/DDBJ databases">
        <authorList>
            <person name="Nowell W R."/>
        </authorList>
    </citation>
    <scope>NUCLEOTIDE SEQUENCE</scope>
</reference>
<protein>
    <submittedName>
        <fullName evidence="1">Uncharacterized protein</fullName>
    </submittedName>
</protein>
<proteinExistence type="predicted"/>
<dbReference type="AlphaFoldDB" id="A0A813W2G1"/>